<evidence type="ECO:0000313" key="1">
    <source>
        <dbReference type="EMBL" id="JAH50329.1"/>
    </source>
</evidence>
<name>A0A0E9T9I7_ANGAN</name>
<proteinExistence type="predicted"/>
<organism evidence="1">
    <name type="scientific">Anguilla anguilla</name>
    <name type="common">European freshwater eel</name>
    <name type="synonym">Muraena anguilla</name>
    <dbReference type="NCBI Taxonomy" id="7936"/>
    <lineage>
        <taxon>Eukaryota</taxon>
        <taxon>Metazoa</taxon>
        <taxon>Chordata</taxon>
        <taxon>Craniata</taxon>
        <taxon>Vertebrata</taxon>
        <taxon>Euteleostomi</taxon>
        <taxon>Actinopterygii</taxon>
        <taxon>Neopterygii</taxon>
        <taxon>Teleostei</taxon>
        <taxon>Anguilliformes</taxon>
        <taxon>Anguillidae</taxon>
        <taxon>Anguilla</taxon>
    </lineage>
</organism>
<reference evidence="1" key="2">
    <citation type="journal article" date="2015" name="Fish Shellfish Immunol.">
        <title>Early steps in the European eel (Anguilla anguilla)-Vibrio vulnificus interaction in the gills: Role of the RtxA13 toxin.</title>
        <authorList>
            <person name="Callol A."/>
            <person name="Pajuelo D."/>
            <person name="Ebbesson L."/>
            <person name="Teles M."/>
            <person name="MacKenzie S."/>
            <person name="Amaro C."/>
        </authorList>
    </citation>
    <scope>NUCLEOTIDE SEQUENCE</scope>
</reference>
<dbReference type="AlphaFoldDB" id="A0A0E9T9I7"/>
<dbReference type="EMBL" id="GBXM01058248">
    <property type="protein sequence ID" value="JAH50329.1"/>
    <property type="molecule type" value="Transcribed_RNA"/>
</dbReference>
<reference evidence="1" key="1">
    <citation type="submission" date="2014-11" db="EMBL/GenBank/DDBJ databases">
        <authorList>
            <person name="Amaro Gonzalez C."/>
        </authorList>
    </citation>
    <scope>NUCLEOTIDE SEQUENCE</scope>
</reference>
<sequence>MTYICLLCLHLSNVLMILIMSPEFHAIVYFVRILVEF</sequence>
<accession>A0A0E9T9I7</accession>
<protein>
    <submittedName>
        <fullName evidence="1">Uncharacterized protein</fullName>
    </submittedName>
</protein>